<sequence>MALYEDLMSKCAEHLSAYKSACEEHTHLKSYDASLQQKTMKTIESIPVRAKPQSKSIRTIRMESSKHHTQITEGVAKFITEGDHDVWENKALKDLVEAYFESTKETLKIFNTIENCVEDAEMGQLLIRQAVADFEKESAEKDAGGKKKKYEKTLKDLKKFKAMGDPFDGQVLTIQFKLIKEQQESLMKEVCAAKQKILDEISNLEQEILIANVVFGATVAITAVISIVLIATGVGAVAGFGALSSSLLAAGWAGVYTILEKKKADLKKELDGLNELVDIEESVEKGIKTNEEATETVSTLVSGLEDRIHTMLALADNAIENEEDEEDTKLVLKVIKGEIDKLTEKIKEVGESVQEHSKLIAEARLHVLQKINRS</sequence>
<keyword evidence="5 7" id="KW-0472">Membrane</keyword>
<protein>
    <submittedName>
        <fullName evidence="9">UPF0496 protein At3g28270-like</fullName>
    </submittedName>
</protein>
<reference evidence="8" key="1">
    <citation type="journal article" date="2014" name="Nat. Commun.">
        <title>The emerging biofuel crop Camelina sativa retains a highly undifferentiated hexaploid genome structure.</title>
        <authorList>
            <person name="Kagale S."/>
            <person name="Koh C."/>
            <person name="Nixon J."/>
            <person name="Bollina V."/>
            <person name="Clarke W.E."/>
            <person name="Tuteja R."/>
            <person name="Spillane C."/>
            <person name="Robinson S.J."/>
            <person name="Links M.G."/>
            <person name="Clarke C."/>
            <person name="Higgins E.E."/>
            <person name="Huebert T."/>
            <person name="Sharpe A.G."/>
            <person name="Parkin I.A."/>
        </authorList>
    </citation>
    <scope>NUCLEOTIDE SEQUENCE [LARGE SCALE GENOMIC DNA]</scope>
    <source>
        <strain evidence="8">cv. DH55</strain>
    </source>
</reference>
<gene>
    <name evidence="9" type="primary">LOC104790471</name>
</gene>
<evidence type="ECO:0000256" key="2">
    <source>
        <dbReference type="ARBA" id="ARBA00009074"/>
    </source>
</evidence>
<feature type="transmembrane region" description="Helical" evidence="7">
    <location>
        <begin position="237"/>
        <end position="259"/>
    </location>
</feature>
<evidence type="ECO:0000256" key="6">
    <source>
        <dbReference type="SAM" id="Coils"/>
    </source>
</evidence>
<dbReference type="Pfam" id="PF05055">
    <property type="entry name" value="DUF677"/>
    <property type="match status" value="1"/>
</dbReference>
<name>A0ABM1RTB3_CAMSA</name>
<dbReference type="PANTHER" id="PTHR31113">
    <property type="entry name" value="UPF0496 PROTEIN 3-RELATED"/>
    <property type="match status" value="1"/>
</dbReference>
<feature type="coiled-coil region" evidence="6">
    <location>
        <begin position="256"/>
        <end position="283"/>
    </location>
</feature>
<dbReference type="GeneID" id="104790471"/>
<accession>A0ABM1RTB3</accession>
<evidence type="ECO:0000256" key="3">
    <source>
        <dbReference type="ARBA" id="ARBA00022692"/>
    </source>
</evidence>
<feature type="transmembrane region" description="Helical" evidence="7">
    <location>
        <begin position="208"/>
        <end position="231"/>
    </location>
</feature>
<keyword evidence="3 7" id="KW-0812">Transmembrane</keyword>
<keyword evidence="8" id="KW-1185">Reference proteome</keyword>
<comment type="similarity">
    <text evidence="2">Belongs to the UPF0496 family.</text>
</comment>
<dbReference type="InterPro" id="IPR007749">
    <property type="entry name" value="DUF677"/>
</dbReference>
<evidence type="ECO:0000313" key="9">
    <source>
        <dbReference type="RefSeq" id="XP_019102251.1"/>
    </source>
</evidence>
<proteinExistence type="inferred from homology"/>
<evidence type="ECO:0000256" key="1">
    <source>
        <dbReference type="ARBA" id="ARBA00004141"/>
    </source>
</evidence>
<dbReference type="RefSeq" id="XP_019102251.1">
    <property type="nucleotide sequence ID" value="XM_019246706.1"/>
</dbReference>
<feature type="coiled-coil region" evidence="6">
    <location>
        <begin position="332"/>
        <end position="359"/>
    </location>
</feature>
<keyword evidence="6" id="KW-0175">Coiled coil</keyword>
<evidence type="ECO:0000256" key="7">
    <source>
        <dbReference type="SAM" id="Phobius"/>
    </source>
</evidence>
<evidence type="ECO:0000256" key="5">
    <source>
        <dbReference type="ARBA" id="ARBA00023136"/>
    </source>
</evidence>
<evidence type="ECO:0000313" key="8">
    <source>
        <dbReference type="Proteomes" id="UP000694864"/>
    </source>
</evidence>
<dbReference type="Proteomes" id="UP000694864">
    <property type="component" value="Chromosome 6"/>
</dbReference>
<reference evidence="9" key="2">
    <citation type="submission" date="2025-08" db="UniProtKB">
        <authorList>
            <consortium name="RefSeq"/>
        </authorList>
    </citation>
    <scope>IDENTIFICATION</scope>
    <source>
        <tissue evidence="9">Leaf</tissue>
    </source>
</reference>
<comment type="subcellular location">
    <subcellularLocation>
        <location evidence="1">Membrane</location>
        <topology evidence="1">Multi-pass membrane protein</topology>
    </subcellularLocation>
</comment>
<keyword evidence="4 7" id="KW-1133">Transmembrane helix</keyword>
<organism evidence="8 9">
    <name type="scientific">Camelina sativa</name>
    <name type="common">False flax</name>
    <name type="synonym">Myagrum sativum</name>
    <dbReference type="NCBI Taxonomy" id="90675"/>
    <lineage>
        <taxon>Eukaryota</taxon>
        <taxon>Viridiplantae</taxon>
        <taxon>Streptophyta</taxon>
        <taxon>Embryophyta</taxon>
        <taxon>Tracheophyta</taxon>
        <taxon>Spermatophyta</taxon>
        <taxon>Magnoliopsida</taxon>
        <taxon>eudicotyledons</taxon>
        <taxon>Gunneridae</taxon>
        <taxon>Pentapetalae</taxon>
        <taxon>rosids</taxon>
        <taxon>malvids</taxon>
        <taxon>Brassicales</taxon>
        <taxon>Brassicaceae</taxon>
        <taxon>Camelineae</taxon>
        <taxon>Camelina</taxon>
    </lineage>
</organism>
<dbReference type="PANTHER" id="PTHR31113:SF13">
    <property type="entry name" value="(RAPE) HYPOTHETICAL PROTEIN"/>
    <property type="match status" value="1"/>
</dbReference>
<evidence type="ECO:0000256" key="4">
    <source>
        <dbReference type="ARBA" id="ARBA00022989"/>
    </source>
</evidence>